<dbReference type="GO" id="GO:0006281">
    <property type="term" value="P:DNA repair"/>
    <property type="evidence" value="ECO:0007669"/>
    <property type="project" value="TreeGrafter"/>
</dbReference>
<feature type="binding site" evidence="11">
    <location>
        <position position="205"/>
    </location>
    <ligand>
        <name>[4Fe-4S] cluster</name>
        <dbReference type="ChEBI" id="CHEBI:49883"/>
    </ligand>
</feature>
<dbReference type="RefSeq" id="WP_017025151.1">
    <property type="nucleotide sequence ID" value="NZ_AJYK02000043.1"/>
</dbReference>
<keyword evidence="1 11" id="KW-0004">4Fe-4S</keyword>
<dbReference type="EC" id="5.6.2.3" evidence="11"/>
<dbReference type="Pfam" id="PF13307">
    <property type="entry name" value="Helicase_C_2"/>
    <property type="match status" value="1"/>
</dbReference>
<dbReference type="GO" id="GO:0009432">
    <property type="term" value="P:SOS response"/>
    <property type="evidence" value="ECO:0007669"/>
    <property type="project" value="TreeGrafter"/>
</dbReference>
<dbReference type="GO" id="GO:0046872">
    <property type="term" value="F:metal ion binding"/>
    <property type="evidence" value="ECO:0007669"/>
    <property type="project" value="UniProtKB-KW"/>
</dbReference>
<keyword evidence="2 11" id="KW-0479">Metal-binding</keyword>
<evidence type="ECO:0000256" key="3">
    <source>
        <dbReference type="ARBA" id="ARBA00022741"/>
    </source>
</evidence>
<accession>A0A1E5E3H7</accession>
<dbReference type="InterPro" id="IPR039000">
    <property type="entry name" value="DinG_proteobact"/>
</dbReference>
<keyword evidence="14" id="KW-1185">Reference proteome</keyword>
<reference evidence="13 14" key="1">
    <citation type="journal article" date="2012" name="Science">
        <title>Ecological populations of bacteria act as socially cohesive units of antibiotic production and resistance.</title>
        <authorList>
            <person name="Cordero O.X."/>
            <person name="Wildschutte H."/>
            <person name="Kirkup B."/>
            <person name="Proehl S."/>
            <person name="Ngo L."/>
            <person name="Hussain F."/>
            <person name="Le Roux F."/>
            <person name="Mincer T."/>
            <person name="Polz M.F."/>
        </authorList>
    </citation>
    <scope>NUCLEOTIDE SEQUENCE [LARGE SCALE GENOMIC DNA]</scope>
    <source>
        <strain evidence="13 14">1S-45</strain>
    </source>
</reference>
<evidence type="ECO:0000256" key="2">
    <source>
        <dbReference type="ARBA" id="ARBA00022723"/>
    </source>
</evidence>
<dbReference type="PANTHER" id="PTHR11472">
    <property type="entry name" value="DNA REPAIR DEAD HELICASE RAD3/XP-D SUBFAMILY MEMBER"/>
    <property type="match status" value="1"/>
</dbReference>
<keyword evidence="10 11" id="KW-0413">Isomerase</keyword>
<dbReference type="InterPro" id="IPR014013">
    <property type="entry name" value="Helic_SF1/SF2_ATP-bd_DinG/Rad3"/>
</dbReference>
<comment type="similarity">
    <text evidence="11">Belongs to the helicase family. DinG subfamily. Type 1 sub-subfamily.</text>
</comment>
<evidence type="ECO:0000256" key="9">
    <source>
        <dbReference type="ARBA" id="ARBA00023125"/>
    </source>
</evidence>
<evidence type="ECO:0000256" key="6">
    <source>
        <dbReference type="ARBA" id="ARBA00022840"/>
    </source>
</evidence>
<dbReference type="GO" id="GO:0043139">
    <property type="term" value="F:5'-3' DNA helicase activity"/>
    <property type="evidence" value="ECO:0007669"/>
    <property type="project" value="UniProtKB-UniRule"/>
</dbReference>
<feature type="domain" description="Helicase ATP-binding" evidence="12">
    <location>
        <begin position="16"/>
        <end position="296"/>
    </location>
</feature>
<comment type="caution">
    <text evidence="13">The sequence shown here is derived from an EMBL/GenBank/DDBJ whole genome shotgun (WGS) entry which is preliminary data.</text>
</comment>
<dbReference type="PROSITE" id="PS51193">
    <property type="entry name" value="HELICASE_ATP_BIND_2"/>
    <property type="match status" value="1"/>
</dbReference>
<dbReference type="Pfam" id="PF06733">
    <property type="entry name" value="DEAD_2"/>
    <property type="match status" value="1"/>
</dbReference>
<dbReference type="STRING" id="1188252.A1QC_00555"/>
<keyword evidence="9 11" id="KW-0238">DNA-binding</keyword>
<gene>
    <name evidence="11" type="primary">dinG</name>
    <name evidence="13" type="ORF">A1QC_00555</name>
</gene>
<protein>
    <recommendedName>
        <fullName evidence="11">ATP-dependent DNA helicase DinG</fullName>
        <ecNumber evidence="11">5.6.2.3</ecNumber>
    </recommendedName>
    <alternativeName>
        <fullName evidence="11">DNA 5'-3' helicase DinG</fullName>
    </alternativeName>
</protein>
<proteinExistence type="inferred from homology"/>
<dbReference type="SMART" id="SM00491">
    <property type="entry name" value="HELICc2"/>
    <property type="match status" value="1"/>
</dbReference>
<organism evidence="13 14">
    <name type="scientific">Vibrio rumoiensis 1S-45</name>
    <dbReference type="NCBI Taxonomy" id="1188252"/>
    <lineage>
        <taxon>Bacteria</taxon>
        <taxon>Pseudomonadati</taxon>
        <taxon>Pseudomonadota</taxon>
        <taxon>Gammaproteobacteria</taxon>
        <taxon>Vibrionales</taxon>
        <taxon>Vibrionaceae</taxon>
        <taxon>Vibrio</taxon>
    </lineage>
</organism>
<dbReference type="HAMAP" id="MF_02205">
    <property type="entry name" value="DinG_proteobact"/>
    <property type="match status" value="1"/>
</dbReference>
<keyword evidence="8 11" id="KW-0411">Iron-sulfur</keyword>
<evidence type="ECO:0000259" key="12">
    <source>
        <dbReference type="PROSITE" id="PS51193"/>
    </source>
</evidence>
<dbReference type="GO" id="GO:0005524">
    <property type="term" value="F:ATP binding"/>
    <property type="evidence" value="ECO:0007669"/>
    <property type="project" value="UniProtKB-UniRule"/>
</dbReference>
<dbReference type="GO" id="GO:0051539">
    <property type="term" value="F:4 iron, 4 sulfur cluster binding"/>
    <property type="evidence" value="ECO:0007669"/>
    <property type="project" value="UniProtKB-UniRule"/>
</dbReference>
<keyword evidence="7 11" id="KW-0408">Iron</keyword>
<keyword evidence="4 11" id="KW-0378">Hydrolase</keyword>
<dbReference type="InterPro" id="IPR045028">
    <property type="entry name" value="DinG/Rad3-like"/>
</dbReference>
<evidence type="ECO:0000313" key="14">
    <source>
        <dbReference type="Proteomes" id="UP000094070"/>
    </source>
</evidence>
<keyword evidence="6 11" id="KW-0067">ATP-binding</keyword>
<evidence type="ECO:0000256" key="1">
    <source>
        <dbReference type="ARBA" id="ARBA00022485"/>
    </source>
</evidence>
<keyword evidence="3 11" id="KW-0547">Nucleotide-binding</keyword>
<feature type="binding site" evidence="11">
    <location>
        <position position="123"/>
    </location>
    <ligand>
        <name>[4Fe-4S] cluster</name>
        <dbReference type="ChEBI" id="CHEBI:49883"/>
    </ligand>
</feature>
<dbReference type="Proteomes" id="UP000094070">
    <property type="component" value="Unassembled WGS sequence"/>
</dbReference>
<evidence type="ECO:0000313" key="13">
    <source>
        <dbReference type="EMBL" id="OEF26894.1"/>
    </source>
</evidence>
<dbReference type="eggNOG" id="COG1199">
    <property type="taxonomic scope" value="Bacteria"/>
</dbReference>
<dbReference type="Gene3D" id="3.40.50.300">
    <property type="entry name" value="P-loop containing nucleotide triphosphate hydrolases"/>
    <property type="match status" value="2"/>
</dbReference>
<evidence type="ECO:0000256" key="4">
    <source>
        <dbReference type="ARBA" id="ARBA00022801"/>
    </source>
</evidence>
<dbReference type="EMBL" id="AJYK02000043">
    <property type="protein sequence ID" value="OEF26894.1"/>
    <property type="molecule type" value="Genomic_DNA"/>
</dbReference>
<sequence>MLSTNIQKAIKLSYQNLSAQLDGFIPRRAQNYLVAEIAKTLSGTYHKSNRIIVAEAGTGIGKSLAYLMASVPFAQFSQKKIIISTATVALQEQLIHKDMPLYRRLVETPFSFILAKGRQRYCCLEKLSLACGKQTEQDGQQLAMFESKPQKKDIEQLQALYTAFSDNKWNGDRDSWAETIPDDIWKVIVSDKHSCNNSMPTHRDCPFQKARADLDKADVIIANHSLVMADADLGGGVILPEPEQSIYIFDEAHHLPNVAREHASATASLKGTATWLESLNKSVVKIANLTDIKRSSRFRNELQDSIQQLVPALTQLSKQFNAGEFKENIYRFEHGELPSWLEEESKSLKILSKKAHQSMAKITDLISERVKDGELSARLAEPALAEAGFYLQRLENLAKVWHLMAEPNHDKGAPLARWIEISTDREDDFTINVSPLEVGWQLDRQLWSRCAGAVLVSATMRALNSFQFFAIQAGISQKVEDATQFLALASPFDYANNAELMVPKLQYEPQHPNFTAYLSEILPTYLQDKKANLVLFSSYWQMNQVAQALEAIAVKNKWNLQVQGKKSRSEILNKHRAYCQFGQTSVIFGTGSFSEGLDLPGKLLENLIITKIPFGVPTSPVEQAHSEYIVERGGNPFMQISVPEASKKLIQSVGRLLRKEQDSGRVVILDRRIVTKRYGKALLDALPPFARKVEY</sequence>
<comment type="catalytic activity">
    <reaction evidence="11">
        <text>ATP + H2O = ADP + phosphate + H(+)</text>
        <dbReference type="Rhea" id="RHEA:13065"/>
        <dbReference type="ChEBI" id="CHEBI:15377"/>
        <dbReference type="ChEBI" id="CHEBI:15378"/>
        <dbReference type="ChEBI" id="CHEBI:30616"/>
        <dbReference type="ChEBI" id="CHEBI:43474"/>
        <dbReference type="ChEBI" id="CHEBI:456216"/>
        <dbReference type="EC" id="5.6.2.3"/>
    </reaction>
</comment>
<dbReference type="GO" id="GO:0016887">
    <property type="term" value="F:ATP hydrolysis activity"/>
    <property type="evidence" value="ECO:0007669"/>
    <property type="project" value="RHEA"/>
</dbReference>
<dbReference type="GO" id="GO:0033677">
    <property type="term" value="F:DNA/RNA helicase activity"/>
    <property type="evidence" value="ECO:0007669"/>
    <property type="project" value="TreeGrafter"/>
</dbReference>
<dbReference type="SUPFAM" id="SSF52540">
    <property type="entry name" value="P-loop containing nucleoside triphosphate hydrolases"/>
    <property type="match status" value="2"/>
</dbReference>
<evidence type="ECO:0000256" key="10">
    <source>
        <dbReference type="ARBA" id="ARBA00023235"/>
    </source>
</evidence>
<comment type="cofactor">
    <cofactor evidence="11">
        <name>[4Fe-4S] cluster</name>
        <dbReference type="ChEBI" id="CHEBI:49883"/>
    </cofactor>
    <text evidence="11">Binds 1 [4Fe-4S] cluster.</text>
</comment>
<evidence type="ECO:0000256" key="11">
    <source>
        <dbReference type="HAMAP-Rule" id="MF_02205"/>
    </source>
</evidence>
<dbReference type="OrthoDB" id="9805194at2"/>
<dbReference type="AlphaFoldDB" id="A0A1E5E3H7"/>
<comment type="function">
    <text evidence="11">DNA-dependent ATPase and 5'-3' DNA helicase. Unwinds D-loops, R-loops, forked DNA and G-quadruplex DNA.</text>
</comment>
<comment type="caution">
    <text evidence="11">Lacks conserved residue(s) required for the propagation of feature annotation.</text>
</comment>
<dbReference type="NCBIfam" id="NF008729">
    <property type="entry name" value="PRK11747.1"/>
    <property type="match status" value="1"/>
</dbReference>
<keyword evidence="5 11" id="KW-0347">Helicase</keyword>
<dbReference type="GO" id="GO:0003677">
    <property type="term" value="F:DNA binding"/>
    <property type="evidence" value="ECO:0007669"/>
    <property type="project" value="UniProtKB-UniRule"/>
</dbReference>
<dbReference type="InterPro" id="IPR027417">
    <property type="entry name" value="P-loop_NTPase"/>
</dbReference>
<dbReference type="InterPro" id="IPR006555">
    <property type="entry name" value="ATP-dep_Helicase_C"/>
</dbReference>
<dbReference type="InterPro" id="IPR010614">
    <property type="entry name" value="RAD3-like_helicase_DEAD"/>
</dbReference>
<evidence type="ECO:0000256" key="7">
    <source>
        <dbReference type="ARBA" id="ARBA00023004"/>
    </source>
</evidence>
<evidence type="ECO:0000256" key="5">
    <source>
        <dbReference type="ARBA" id="ARBA00022806"/>
    </source>
</evidence>
<name>A0A1E5E3H7_9VIBR</name>
<dbReference type="PANTHER" id="PTHR11472:SF59">
    <property type="entry name" value="ATP-DEPENDENT DNA HELICASE DING"/>
    <property type="match status" value="1"/>
</dbReference>
<feature type="binding site" evidence="11">
    <location>
        <position position="195"/>
    </location>
    <ligand>
        <name>[4Fe-4S] cluster</name>
        <dbReference type="ChEBI" id="CHEBI:49883"/>
    </ligand>
</feature>
<evidence type="ECO:0000256" key="8">
    <source>
        <dbReference type="ARBA" id="ARBA00023014"/>
    </source>
</evidence>